<dbReference type="PANTHER" id="PTHR27001:SF939">
    <property type="entry name" value="INTERLEUKIN 1 RECEPTOR ASSOCIATED KINASE 1"/>
    <property type="match status" value="1"/>
</dbReference>
<dbReference type="eggNOG" id="KOG1187">
    <property type="taxonomic scope" value="Eukaryota"/>
</dbReference>
<dbReference type="Gene3D" id="1.10.510.10">
    <property type="entry name" value="Transferase(Phosphotransferase) domain 1"/>
    <property type="match status" value="1"/>
</dbReference>
<feature type="region of interest" description="Disordered" evidence="3">
    <location>
        <begin position="172"/>
        <end position="221"/>
    </location>
</feature>
<dbReference type="PANTHER" id="PTHR27001">
    <property type="entry name" value="OS01G0253100 PROTEIN"/>
    <property type="match status" value="1"/>
</dbReference>
<name>T1JPU9_TETUR</name>
<dbReference type="GO" id="GO:0005886">
    <property type="term" value="C:plasma membrane"/>
    <property type="evidence" value="ECO:0007669"/>
    <property type="project" value="TreeGrafter"/>
</dbReference>
<dbReference type="EMBL" id="CAEY01000430">
    <property type="status" value="NOT_ANNOTATED_CDS"/>
    <property type="molecule type" value="Genomic_DNA"/>
</dbReference>
<feature type="compositionally biased region" description="Polar residues" evidence="3">
    <location>
        <begin position="172"/>
        <end position="212"/>
    </location>
</feature>
<keyword evidence="2" id="KW-0067">ATP-binding</keyword>
<dbReference type="Proteomes" id="UP000015104">
    <property type="component" value="Unassembled WGS sequence"/>
</dbReference>
<keyword evidence="6" id="KW-1185">Reference proteome</keyword>
<evidence type="ECO:0000259" key="4">
    <source>
        <dbReference type="PROSITE" id="PS50011"/>
    </source>
</evidence>
<reference evidence="5" key="2">
    <citation type="submission" date="2015-06" db="UniProtKB">
        <authorList>
            <consortium name="EnsemblMetazoa"/>
        </authorList>
    </citation>
    <scope>IDENTIFICATION</scope>
</reference>
<proteinExistence type="predicted"/>
<reference evidence="6" key="1">
    <citation type="submission" date="2011-08" db="EMBL/GenBank/DDBJ databases">
        <authorList>
            <person name="Rombauts S."/>
        </authorList>
    </citation>
    <scope>NUCLEOTIDE SEQUENCE</scope>
    <source>
        <strain evidence="6">London</strain>
    </source>
</reference>
<dbReference type="EnsemblMetazoa" id="tetur01g00880.1">
    <property type="protein sequence ID" value="tetur01g00880.1"/>
    <property type="gene ID" value="tetur01g00880"/>
</dbReference>
<accession>T1JPU9</accession>
<dbReference type="EMBL" id="CAEY01000431">
    <property type="status" value="NOT_ANNOTATED_CDS"/>
    <property type="molecule type" value="Genomic_DNA"/>
</dbReference>
<dbReference type="InterPro" id="IPR000719">
    <property type="entry name" value="Prot_kinase_dom"/>
</dbReference>
<dbReference type="Pfam" id="PF00069">
    <property type="entry name" value="Pkinase"/>
    <property type="match status" value="1"/>
</dbReference>
<keyword evidence="1" id="KW-0547">Nucleotide-binding</keyword>
<dbReference type="SUPFAM" id="SSF56112">
    <property type="entry name" value="Protein kinase-like (PK-like)"/>
    <property type="match status" value="1"/>
</dbReference>
<evidence type="ECO:0000256" key="3">
    <source>
        <dbReference type="SAM" id="MobiDB-lite"/>
    </source>
</evidence>
<evidence type="ECO:0000256" key="2">
    <source>
        <dbReference type="ARBA" id="ARBA00022840"/>
    </source>
</evidence>
<dbReference type="STRING" id="32264.T1JPU9"/>
<dbReference type="PROSITE" id="PS50011">
    <property type="entry name" value="PROTEIN_KINASE_DOM"/>
    <property type="match status" value="1"/>
</dbReference>
<evidence type="ECO:0000313" key="6">
    <source>
        <dbReference type="Proteomes" id="UP000015104"/>
    </source>
</evidence>
<evidence type="ECO:0000256" key="1">
    <source>
        <dbReference type="ARBA" id="ARBA00022741"/>
    </source>
</evidence>
<dbReference type="InterPro" id="IPR011009">
    <property type="entry name" value="Kinase-like_dom_sf"/>
</dbReference>
<dbReference type="AlphaFoldDB" id="T1JPU9"/>
<dbReference type="GO" id="GO:0005524">
    <property type="term" value="F:ATP binding"/>
    <property type="evidence" value="ECO:0007669"/>
    <property type="project" value="UniProtKB-KW"/>
</dbReference>
<dbReference type="GO" id="GO:0004672">
    <property type="term" value="F:protein kinase activity"/>
    <property type="evidence" value="ECO:0007669"/>
    <property type="project" value="InterPro"/>
</dbReference>
<organism evidence="5 6">
    <name type="scientific">Tetranychus urticae</name>
    <name type="common">Two-spotted spider mite</name>
    <dbReference type="NCBI Taxonomy" id="32264"/>
    <lineage>
        <taxon>Eukaryota</taxon>
        <taxon>Metazoa</taxon>
        <taxon>Ecdysozoa</taxon>
        <taxon>Arthropoda</taxon>
        <taxon>Chelicerata</taxon>
        <taxon>Arachnida</taxon>
        <taxon>Acari</taxon>
        <taxon>Acariformes</taxon>
        <taxon>Trombidiformes</taxon>
        <taxon>Prostigmata</taxon>
        <taxon>Eleutherengona</taxon>
        <taxon>Raphignathae</taxon>
        <taxon>Tetranychoidea</taxon>
        <taxon>Tetranychidae</taxon>
        <taxon>Tetranychus</taxon>
    </lineage>
</organism>
<sequence>MNFMNETCNYTHLTVTSVHGTCVYLPPEYLRNKMLSPAVDVFSYGIVMLEMATGRRAYDGKRLLLELVQEELAAGQLDEPRKDCVHLKDPRMGLSVGDDHWFGHLIRLGLDCANKMMKKRPGMSQVLEYYNQSKTRERIRRLSAGSANGGSSIISELKTPLELKIYYEMTRETNQQSEDQGQPTRSTINPTIENSTDRLTPSSTRQTVSSLGYNEFPNIRL</sequence>
<feature type="domain" description="Protein kinase" evidence="4">
    <location>
        <begin position="1"/>
        <end position="139"/>
    </location>
</feature>
<protein>
    <recommendedName>
        <fullName evidence="4">Protein kinase domain-containing protein</fullName>
    </recommendedName>
</protein>
<dbReference type="HOGENOM" id="CLU_1252064_0_0_1"/>
<evidence type="ECO:0000313" key="5">
    <source>
        <dbReference type="EnsemblMetazoa" id="tetur01g00880.1"/>
    </source>
</evidence>